<accession>A0A5J5CW65</accession>
<proteinExistence type="predicted"/>
<dbReference type="EMBL" id="VOFY01000014">
    <property type="protein sequence ID" value="KAA8586017.1"/>
    <property type="molecule type" value="Genomic_DNA"/>
</dbReference>
<keyword evidence="2" id="KW-1185">Reference proteome</keyword>
<dbReference type="Proteomes" id="UP000327493">
    <property type="component" value="Chromosome 14"/>
</dbReference>
<evidence type="ECO:0000313" key="2">
    <source>
        <dbReference type="Proteomes" id="UP000327493"/>
    </source>
</evidence>
<name>A0A5J5CW65_9PERO</name>
<dbReference type="AlphaFoldDB" id="A0A5J5CW65"/>
<reference evidence="1 2" key="1">
    <citation type="submission" date="2019-08" db="EMBL/GenBank/DDBJ databases">
        <title>A chromosome-level genome assembly, high-density linkage maps, and genome scans reveal the genomic architecture of hybrid incompatibilities underlying speciation via character displacement in darters (Percidae: Etheostominae).</title>
        <authorList>
            <person name="Moran R.L."/>
            <person name="Catchen J.M."/>
            <person name="Fuller R.C."/>
        </authorList>
    </citation>
    <scope>NUCLEOTIDE SEQUENCE [LARGE SCALE GENOMIC DNA]</scope>
    <source>
        <strain evidence="1">EspeVRDwgs_2016</strain>
        <tissue evidence="1">Muscle</tissue>
    </source>
</reference>
<comment type="caution">
    <text evidence="1">The sequence shown here is derived from an EMBL/GenBank/DDBJ whole genome shotgun (WGS) entry which is preliminary data.</text>
</comment>
<sequence>MDLMSETEMTALIKLVWLAEIGSLLLGKENRKSLHKQRKMALAKQKNRSCFRAAVKGEERRKEREERRAGYGGMAVEKSGPYYPICLDRRGVVWVPPCGAAGLQMQRLLRDAWGSNGENDL</sequence>
<protein>
    <submittedName>
        <fullName evidence="1">Uncharacterized protein</fullName>
    </submittedName>
</protein>
<organism evidence="1 2">
    <name type="scientific">Etheostoma spectabile</name>
    <name type="common">orangethroat darter</name>
    <dbReference type="NCBI Taxonomy" id="54343"/>
    <lineage>
        <taxon>Eukaryota</taxon>
        <taxon>Metazoa</taxon>
        <taxon>Chordata</taxon>
        <taxon>Craniata</taxon>
        <taxon>Vertebrata</taxon>
        <taxon>Euteleostomi</taxon>
        <taxon>Actinopterygii</taxon>
        <taxon>Neopterygii</taxon>
        <taxon>Teleostei</taxon>
        <taxon>Neoteleostei</taxon>
        <taxon>Acanthomorphata</taxon>
        <taxon>Eupercaria</taxon>
        <taxon>Perciformes</taxon>
        <taxon>Percoidei</taxon>
        <taxon>Percidae</taxon>
        <taxon>Etheostomatinae</taxon>
        <taxon>Etheostoma</taxon>
    </lineage>
</organism>
<gene>
    <name evidence="1" type="ORF">FQN60_007586</name>
</gene>
<evidence type="ECO:0000313" key="1">
    <source>
        <dbReference type="EMBL" id="KAA8586017.1"/>
    </source>
</evidence>